<feature type="region of interest" description="Disordered" evidence="1">
    <location>
        <begin position="1"/>
        <end position="95"/>
    </location>
</feature>
<feature type="domain" description="Myb-like" evidence="2">
    <location>
        <begin position="84"/>
        <end position="133"/>
    </location>
</feature>
<dbReference type="PANTHER" id="PTHR45614">
    <property type="entry name" value="MYB PROTEIN-RELATED"/>
    <property type="match status" value="1"/>
</dbReference>
<protein>
    <recommendedName>
        <fullName evidence="6">Myb-like domain-containing protein</fullName>
    </recommendedName>
</protein>
<dbReference type="SUPFAM" id="SSF46689">
    <property type="entry name" value="Homeodomain-like"/>
    <property type="match status" value="1"/>
</dbReference>
<accession>A0A6G1HQH9</accession>
<feature type="domain" description="HTH myb-type" evidence="3">
    <location>
        <begin position="88"/>
        <end position="137"/>
    </location>
</feature>
<gene>
    <name evidence="4" type="ORF">EJ06DRAFT_481031</name>
</gene>
<dbReference type="Pfam" id="PF00249">
    <property type="entry name" value="Myb_DNA-binding"/>
    <property type="match status" value="1"/>
</dbReference>
<evidence type="ECO:0008006" key="6">
    <source>
        <dbReference type="Google" id="ProtNLM"/>
    </source>
</evidence>
<proteinExistence type="predicted"/>
<dbReference type="InterPro" id="IPR017930">
    <property type="entry name" value="Myb_dom"/>
</dbReference>
<evidence type="ECO:0000256" key="1">
    <source>
        <dbReference type="SAM" id="MobiDB-lite"/>
    </source>
</evidence>
<dbReference type="CDD" id="cd00167">
    <property type="entry name" value="SANT"/>
    <property type="match status" value="1"/>
</dbReference>
<keyword evidence="5" id="KW-1185">Reference proteome</keyword>
<feature type="compositionally biased region" description="Basic and acidic residues" evidence="1">
    <location>
        <begin position="85"/>
        <end position="94"/>
    </location>
</feature>
<feature type="compositionally biased region" description="Basic and acidic residues" evidence="1">
    <location>
        <begin position="298"/>
        <end position="320"/>
    </location>
</feature>
<dbReference type="PROSITE" id="PS50090">
    <property type="entry name" value="MYB_LIKE"/>
    <property type="match status" value="1"/>
</dbReference>
<dbReference type="InterPro" id="IPR009057">
    <property type="entry name" value="Homeodomain-like_sf"/>
</dbReference>
<organism evidence="4 5">
    <name type="scientific">Trichodelitschia bisporula</name>
    <dbReference type="NCBI Taxonomy" id="703511"/>
    <lineage>
        <taxon>Eukaryota</taxon>
        <taxon>Fungi</taxon>
        <taxon>Dikarya</taxon>
        <taxon>Ascomycota</taxon>
        <taxon>Pezizomycotina</taxon>
        <taxon>Dothideomycetes</taxon>
        <taxon>Dothideomycetes incertae sedis</taxon>
        <taxon>Phaeotrichales</taxon>
        <taxon>Phaeotrichaceae</taxon>
        <taxon>Trichodelitschia</taxon>
    </lineage>
</organism>
<dbReference type="GO" id="GO:0000981">
    <property type="term" value="F:DNA-binding transcription factor activity, RNA polymerase II-specific"/>
    <property type="evidence" value="ECO:0007669"/>
    <property type="project" value="TreeGrafter"/>
</dbReference>
<dbReference type="SMART" id="SM00717">
    <property type="entry name" value="SANT"/>
    <property type="match status" value="1"/>
</dbReference>
<dbReference type="InterPro" id="IPR050560">
    <property type="entry name" value="MYB_TF"/>
</dbReference>
<dbReference type="Proteomes" id="UP000799640">
    <property type="component" value="Unassembled WGS sequence"/>
</dbReference>
<feature type="region of interest" description="Disordered" evidence="1">
    <location>
        <begin position="196"/>
        <end position="320"/>
    </location>
</feature>
<dbReference type="GO" id="GO:0000978">
    <property type="term" value="F:RNA polymerase II cis-regulatory region sequence-specific DNA binding"/>
    <property type="evidence" value="ECO:0007669"/>
    <property type="project" value="TreeGrafter"/>
</dbReference>
<feature type="compositionally biased region" description="Pro residues" evidence="1">
    <location>
        <begin position="216"/>
        <end position="231"/>
    </location>
</feature>
<dbReference type="PANTHER" id="PTHR45614:SF51">
    <property type="entry name" value="MYB-LIKE DNA-BINDING PROTEIN BAS1"/>
    <property type="match status" value="1"/>
</dbReference>
<dbReference type="EMBL" id="ML996701">
    <property type="protein sequence ID" value="KAF2398174.1"/>
    <property type="molecule type" value="Genomic_DNA"/>
</dbReference>
<feature type="compositionally biased region" description="Basic residues" evidence="1">
    <location>
        <begin position="257"/>
        <end position="266"/>
    </location>
</feature>
<feature type="compositionally biased region" description="Gly residues" evidence="1">
    <location>
        <begin position="24"/>
        <end position="36"/>
    </location>
</feature>
<dbReference type="AlphaFoldDB" id="A0A6G1HQH9"/>
<sequence length="320" mass="35358">MGYSPHPGHAPLPPFAQLPALHGPGPGVAGHQGHGPGPHQHQAYAGVPVQEHAHHQAQTQRVPTERRSVPRSTSPSVSETVRGSTQEKKGKWTPEEDELAIELRRSGMKWDDISKRLPGRSAISCRLRYQNYSEKRQEWDEEKKNKLARLYNRFRREMWEMIAAEMGLPFRAVEAMHWQMGREDMAQRANVPVFMPHTAGTAPRAGTQPPQTQPANLPPPIQHPAPHPPPSLLSQATPSPEHDPDTPPAPPTPRTPRTTRRSRVRRASNGAGTAGTGSNGRRAGMRSASAAVGRRGSRGGEEKEGVKEEEQSPKVEEWEE</sequence>
<dbReference type="PROSITE" id="PS51294">
    <property type="entry name" value="HTH_MYB"/>
    <property type="match status" value="1"/>
</dbReference>
<reference evidence="4" key="1">
    <citation type="journal article" date="2020" name="Stud. Mycol.">
        <title>101 Dothideomycetes genomes: a test case for predicting lifestyles and emergence of pathogens.</title>
        <authorList>
            <person name="Haridas S."/>
            <person name="Albert R."/>
            <person name="Binder M."/>
            <person name="Bloem J."/>
            <person name="Labutti K."/>
            <person name="Salamov A."/>
            <person name="Andreopoulos B."/>
            <person name="Baker S."/>
            <person name="Barry K."/>
            <person name="Bills G."/>
            <person name="Bluhm B."/>
            <person name="Cannon C."/>
            <person name="Castanera R."/>
            <person name="Culley D."/>
            <person name="Daum C."/>
            <person name="Ezra D."/>
            <person name="Gonzalez J."/>
            <person name="Henrissat B."/>
            <person name="Kuo A."/>
            <person name="Liang C."/>
            <person name="Lipzen A."/>
            <person name="Lutzoni F."/>
            <person name="Magnuson J."/>
            <person name="Mondo S."/>
            <person name="Nolan M."/>
            <person name="Ohm R."/>
            <person name="Pangilinan J."/>
            <person name="Park H.-J."/>
            <person name="Ramirez L."/>
            <person name="Alfaro M."/>
            <person name="Sun H."/>
            <person name="Tritt A."/>
            <person name="Yoshinaga Y."/>
            <person name="Zwiers L.-H."/>
            <person name="Turgeon B."/>
            <person name="Goodwin S."/>
            <person name="Spatafora J."/>
            <person name="Crous P."/>
            <person name="Grigoriev I."/>
        </authorList>
    </citation>
    <scope>NUCLEOTIDE SEQUENCE</scope>
    <source>
        <strain evidence="4">CBS 262.69</strain>
    </source>
</reference>
<evidence type="ECO:0000313" key="4">
    <source>
        <dbReference type="EMBL" id="KAF2398174.1"/>
    </source>
</evidence>
<evidence type="ECO:0000259" key="3">
    <source>
        <dbReference type="PROSITE" id="PS51294"/>
    </source>
</evidence>
<evidence type="ECO:0000313" key="5">
    <source>
        <dbReference type="Proteomes" id="UP000799640"/>
    </source>
</evidence>
<evidence type="ECO:0000259" key="2">
    <source>
        <dbReference type="PROSITE" id="PS50090"/>
    </source>
</evidence>
<dbReference type="InterPro" id="IPR001005">
    <property type="entry name" value="SANT/Myb"/>
</dbReference>
<feature type="compositionally biased region" description="Low complexity" evidence="1">
    <location>
        <begin position="70"/>
        <end position="82"/>
    </location>
</feature>
<name>A0A6G1HQH9_9PEZI</name>
<dbReference type="Gene3D" id="1.10.10.60">
    <property type="entry name" value="Homeodomain-like"/>
    <property type="match status" value="1"/>
</dbReference>
<dbReference type="GO" id="GO:0005634">
    <property type="term" value="C:nucleus"/>
    <property type="evidence" value="ECO:0007669"/>
    <property type="project" value="TreeGrafter"/>
</dbReference>
<dbReference type="OrthoDB" id="2350934at2759"/>
<feature type="compositionally biased region" description="Low complexity" evidence="1">
    <location>
        <begin position="279"/>
        <end position="294"/>
    </location>
</feature>